<keyword evidence="5" id="KW-1185">Reference proteome</keyword>
<evidence type="ECO:0000256" key="1">
    <source>
        <dbReference type="ARBA" id="ARBA00004123"/>
    </source>
</evidence>
<comment type="similarity">
    <text evidence="2">Belongs to the BUD31 (G10) family.</text>
</comment>
<dbReference type="PANTHER" id="PTHR19411">
    <property type="entry name" value="PROTEIN BUD31-RELATED"/>
    <property type="match status" value="1"/>
</dbReference>
<gene>
    <name evidence="4" type="ORF">FGO68_gene9958</name>
</gene>
<evidence type="ECO:0000313" key="5">
    <source>
        <dbReference type="Proteomes" id="UP000785679"/>
    </source>
</evidence>
<accession>A0A8J8NMG6</accession>
<dbReference type="PANTHER" id="PTHR19411:SF0">
    <property type="entry name" value="PROTEIN BUD31 HOMOLOG"/>
    <property type="match status" value="1"/>
</dbReference>
<organism evidence="4 5">
    <name type="scientific">Halteria grandinella</name>
    <dbReference type="NCBI Taxonomy" id="5974"/>
    <lineage>
        <taxon>Eukaryota</taxon>
        <taxon>Sar</taxon>
        <taxon>Alveolata</taxon>
        <taxon>Ciliophora</taxon>
        <taxon>Intramacronucleata</taxon>
        <taxon>Spirotrichea</taxon>
        <taxon>Stichotrichia</taxon>
        <taxon>Sporadotrichida</taxon>
        <taxon>Halteriidae</taxon>
        <taxon>Halteria</taxon>
    </lineage>
</organism>
<comment type="caution">
    <text evidence="4">The sequence shown here is derived from an EMBL/GenBank/DDBJ whole genome shotgun (WGS) entry which is preliminary data.</text>
</comment>
<comment type="subcellular location">
    <subcellularLocation>
        <location evidence="1">Nucleus</location>
    </subcellularLocation>
</comment>
<reference evidence="4" key="1">
    <citation type="submission" date="2019-06" db="EMBL/GenBank/DDBJ databases">
        <authorList>
            <person name="Zheng W."/>
        </authorList>
    </citation>
    <scope>NUCLEOTIDE SEQUENCE</scope>
    <source>
        <strain evidence="4">QDHG01</strain>
    </source>
</reference>
<dbReference type="GO" id="GO:0005681">
    <property type="term" value="C:spliceosomal complex"/>
    <property type="evidence" value="ECO:0007669"/>
    <property type="project" value="TreeGrafter"/>
</dbReference>
<dbReference type="PRINTS" id="PR00322">
    <property type="entry name" value="G10"/>
</dbReference>
<dbReference type="Pfam" id="PF01125">
    <property type="entry name" value="BUD31"/>
    <property type="match status" value="1"/>
</dbReference>
<dbReference type="EMBL" id="RRYP01011752">
    <property type="protein sequence ID" value="TNV77534.1"/>
    <property type="molecule type" value="Genomic_DNA"/>
</dbReference>
<proteinExistence type="inferred from homology"/>
<dbReference type="AlphaFoldDB" id="A0A8J8NMG6"/>
<name>A0A8J8NMG6_HALGN</name>
<evidence type="ECO:0008006" key="6">
    <source>
        <dbReference type="Google" id="ProtNLM"/>
    </source>
</evidence>
<evidence type="ECO:0000256" key="3">
    <source>
        <dbReference type="ARBA" id="ARBA00023242"/>
    </source>
</evidence>
<keyword evidence="3" id="KW-0539">Nucleus</keyword>
<dbReference type="Proteomes" id="UP000785679">
    <property type="component" value="Unassembled WGS sequence"/>
</dbReference>
<dbReference type="InterPro" id="IPR001748">
    <property type="entry name" value="BUD31"/>
</dbReference>
<dbReference type="OrthoDB" id="277109at2759"/>
<protein>
    <recommendedName>
        <fullName evidence="6">G10 protein</fullName>
    </recommendedName>
</protein>
<evidence type="ECO:0000313" key="4">
    <source>
        <dbReference type="EMBL" id="TNV77534.1"/>
    </source>
</evidence>
<dbReference type="GO" id="GO:0000398">
    <property type="term" value="P:mRNA splicing, via spliceosome"/>
    <property type="evidence" value="ECO:0007669"/>
    <property type="project" value="TreeGrafter"/>
</dbReference>
<sequence>MPKITTQRTKKAPKGWELIEPTLLELKQKLRDVENEPIEGKRKPETVWPIFKLHHQMSRYLFDLHYKKKEISRELYEYCLREKWADAALIAKWKKSGFERLCCLQCVQKGDSNFGKGCICRVPKDHLEEGKKVECVKCGCKGCASGD</sequence>
<evidence type="ECO:0000256" key="2">
    <source>
        <dbReference type="ARBA" id="ARBA00005287"/>
    </source>
</evidence>